<reference evidence="3 4" key="1">
    <citation type="journal article" date="2024" name="BMC Genomics">
        <title>De novo assembly and annotation of Popillia japonica's genome with initial clues to its potential as an invasive pest.</title>
        <authorList>
            <person name="Cucini C."/>
            <person name="Boschi S."/>
            <person name="Funari R."/>
            <person name="Cardaioli E."/>
            <person name="Iannotti N."/>
            <person name="Marturano G."/>
            <person name="Paoli F."/>
            <person name="Bruttini M."/>
            <person name="Carapelli A."/>
            <person name="Frati F."/>
            <person name="Nardi F."/>
        </authorList>
    </citation>
    <scope>NUCLEOTIDE SEQUENCE [LARGE SCALE GENOMIC DNA]</scope>
    <source>
        <strain evidence="3">DMR45628</strain>
    </source>
</reference>
<evidence type="ECO:0000313" key="3">
    <source>
        <dbReference type="EMBL" id="KAK9739321.1"/>
    </source>
</evidence>
<dbReference type="GO" id="GO:0005737">
    <property type="term" value="C:cytoplasm"/>
    <property type="evidence" value="ECO:0007669"/>
    <property type="project" value="TreeGrafter"/>
</dbReference>
<comment type="caution">
    <text evidence="3">The sequence shown here is derived from an EMBL/GenBank/DDBJ whole genome shotgun (WGS) entry which is preliminary data.</text>
</comment>
<keyword evidence="1" id="KW-0560">Oxidoreductase</keyword>
<gene>
    <name evidence="3" type="ORF">QE152_g9089</name>
</gene>
<organism evidence="3 4">
    <name type="scientific">Popillia japonica</name>
    <name type="common">Japanese beetle</name>
    <dbReference type="NCBI Taxonomy" id="7064"/>
    <lineage>
        <taxon>Eukaryota</taxon>
        <taxon>Metazoa</taxon>
        <taxon>Ecdysozoa</taxon>
        <taxon>Arthropoda</taxon>
        <taxon>Hexapoda</taxon>
        <taxon>Insecta</taxon>
        <taxon>Pterygota</taxon>
        <taxon>Neoptera</taxon>
        <taxon>Endopterygota</taxon>
        <taxon>Coleoptera</taxon>
        <taxon>Polyphaga</taxon>
        <taxon>Scarabaeiformia</taxon>
        <taxon>Scarabaeidae</taxon>
        <taxon>Rutelinae</taxon>
        <taxon>Popillia</taxon>
    </lineage>
</organism>
<evidence type="ECO:0000313" key="4">
    <source>
        <dbReference type="Proteomes" id="UP001458880"/>
    </source>
</evidence>
<dbReference type="Gene3D" id="3.90.110.10">
    <property type="entry name" value="Lactate dehydrogenase/glycoside hydrolase, family 4, C-terminal"/>
    <property type="match status" value="1"/>
</dbReference>
<dbReference type="Gene3D" id="3.40.50.720">
    <property type="entry name" value="NAD(P)-binding Rossmann-like Domain"/>
    <property type="match status" value="2"/>
</dbReference>
<dbReference type="PANTHER" id="PTHR11540">
    <property type="entry name" value="MALATE AND LACTATE DEHYDROGENASE"/>
    <property type="match status" value="1"/>
</dbReference>
<dbReference type="InterPro" id="IPR015955">
    <property type="entry name" value="Lactate_DH/Glyco_Ohase_4_C"/>
</dbReference>
<sequence>MLNRALLHILKRRYSKDVKAMEKEALIRKKIAIENFEKRAVRVAILGACTPTGENLALLLKSNPLISHIFLHGDASRGVAADLAYIDTRTMVSGYYENDTDKASRRFSLHRYKNHAYIDILKSNPLISHIFLHGDASRGVTADLAYIDTRTTVSGYYENDTDKAVRRAEIIVILPDSKHGNAVSPPEEKFRQEYERLIKHTRMCTMFAPKSILYICVPPISMSVPLVSAVFRKTHWYHPGRIIGSVDFHQVRLNSLVAFHNDLDPSGVHVPVIGGPDIDTLVPLFSRATPVGLGPHEALCLTRRFRNLADCDDVMREKKNLEYYDLSPLSHAHSLHRAIITIALGLLGDQRADMCGFIRSNIIRTCKYITTTVRVGPGGVFHNFGMPLLTPLELQLVERAVLVLDEREQQALNMLESVDERKVAIKSN</sequence>
<evidence type="ECO:0000256" key="2">
    <source>
        <dbReference type="ARBA" id="ARBA00023027"/>
    </source>
</evidence>
<dbReference type="GO" id="GO:0030060">
    <property type="term" value="F:L-malate dehydrogenase (NAD+) activity"/>
    <property type="evidence" value="ECO:0007669"/>
    <property type="project" value="TreeGrafter"/>
</dbReference>
<protein>
    <recommendedName>
        <fullName evidence="5">Malate dehydrogenase</fullName>
    </recommendedName>
</protein>
<evidence type="ECO:0000256" key="1">
    <source>
        <dbReference type="ARBA" id="ARBA00023002"/>
    </source>
</evidence>
<dbReference type="Proteomes" id="UP001458880">
    <property type="component" value="Unassembled WGS sequence"/>
</dbReference>
<dbReference type="PANTHER" id="PTHR11540:SF16">
    <property type="entry name" value="MALATE DEHYDROGENASE, MITOCHONDRIAL"/>
    <property type="match status" value="1"/>
</dbReference>
<dbReference type="SUPFAM" id="SSF56327">
    <property type="entry name" value="LDH C-terminal domain-like"/>
    <property type="match status" value="1"/>
</dbReference>
<proteinExistence type="predicted"/>
<dbReference type="EMBL" id="JASPKY010000076">
    <property type="protein sequence ID" value="KAK9739321.1"/>
    <property type="molecule type" value="Genomic_DNA"/>
</dbReference>
<keyword evidence="2" id="KW-0520">NAD</keyword>
<evidence type="ECO:0008006" key="5">
    <source>
        <dbReference type="Google" id="ProtNLM"/>
    </source>
</evidence>
<keyword evidence="4" id="KW-1185">Reference proteome</keyword>
<accession>A0AAW1M0H1</accession>
<name>A0AAW1M0H1_POPJA</name>
<dbReference type="AlphaFoldDB" id="A0AAW1M0H1"/>